<reference evidence="2" key="2">
    <citation type="submission" date="2020-09" db="EMBL/GenBank/DDBJ databases">
        <authorList>
            <person name="Sun Q."/>
            <person name="Zhou Y."/>
        </authorList>
    </citation>
    <scope>NUCLEOTIDE SEQUENCE</scope>
    <source>
        <strain evidence="2">CGMCC 4.7372</strain>
    </source>
</reference>
<feature type="compositionally biased region" description="Low complexity" evidence="1">
    <location>
        <begin position="148"/>
        <end position="168"/>
    </location>
</feature>
<gene>
    <name evidence="2" type="ORF">GCM10011612_18520</name>
</gene>
<dbReference type="RefSeq" id="WP_373284832.1">
    <property type="nucleotide sequence ID" value="NZ_BMNJ01000007.1"/>
</dbReference>
<evidence type="ECO:0000256" key="1">
    <source>
        <dbReference type="SAM" id="MobiDB-lite"/>
    </source>
</evidence>
<dbReference type="AlphaFoldDB" id="A0A8H9HEE3"/>
<keyword evidence="3" id="KW-1185">Reference proteome</keyword>
<proteinExistence type="predicted"/>
<evidence type="ECO:0000313" key="3">
    <source>
        <dbReference type="Proteomes" id="UP000614239"/>
    </source>
</evidence>
<protein>
    <submittedName>
        <fullName evidence="2">Uncharacterized protein</fullName>
    </submittedName>
</protein>
<name>A0A8H9HEE3_9ACTO</name>
<dbReference type="EMBL" id="BMNJ01000007">
    <property type="protein sequence ID" value="GGO99974.1"/>
    <property type="molecule type" value="Genomic_DNA"/>
</dbReference>
<dbReference type="Proteomes" id="UP000614239">
    <property type="component" value="Unassembled WGS sequence"/>
</dbReference>
<comment type="caution">
    <text evidence="2">The sequence shown here is derived from an EMBL/GenBank/DDBJ whole genome shotgun (WGS) entry which is preliminary data.</text>
</comment>
<accession>A0A8H9HEE3</accession>
<sequence length="177" mass="18550">MSGSGEEPLAIAVGARYPVGERQYLLSERLARAVARCREVLIEVAGNRDVITYGELSDEIAGAVPPHRMGPLLSMIAHDCAARGEPSLASLVVSAGTGEVSTPDARWAPPNRRACWDLWSSRSRSAVPGATRGRESAAAQASEAVVAGDSALSWPSSSPRSLSESPALRMRRGSSPG</sequence>
<feature type="region of interest" description="Disordered" evidence="1">
    <location>
        <begin position="148"/>
        <end position="177"/>
    </location>
</feature>
<evidence type="ECO:0000313" key="2">
    <source>
        <dbReference type="EMBL" id="GGO99974.1"/>
    </source>
</evidence>
<organism evidence="2 3">
    <name type="scientific">Actinomyces gaoshouyii</name>
    <dbReference type="NCBI Taxonomy" id="1960083"/>
    <lineage>
        <taxon>Bacteria</taxon>
        <taxon>Bacillati</taxon>
        <taxon>Actinomycetota</taxon>
        <taxon>Actinomycetes</taxon>
        <taxon>Actinomycetales</taxon>
        <taxon>Actinomycetaceae</taxon>
        <taxon>Actinomyces</taxon>
    </lineage>
</organism>
<reference evidence="2" key="1">
    <citation type="journal article" date="2014" name="Int. J. Syst. Evol. Microbiol.">
        <title>Complete genome sequence of Corynebacterium casei LMG S-19264T (=DSM 44701T), isolated from a smear-ripened cheese.</title>
        <authorList>
            <consortium name="US DOE Joint Genome Institute (JGI-PGF)"/>
            <person name="Walter F."/>
            <person name="Albersmeier A."/>
            <person name="Kalinowski J."/>
            <person name="Ruckert C."/>
        </authorList>
    </citation>
    <scope>NUCLEOTIDE SEQUENCE</scope>
    <source>
        <strain evidence="2">CGMCC 4.7372</strain>
    </source>
</reference>